<gene>
    <name evidence="1" type="ORF">LCGC14_2942110</name>
</gene>
<feature type="non-terminal residue" evidence="1">
    <location>
        <position position="95"/>
    </location>
</feature>
<evidence type="ECO:0000313" key="1">
    <source>
        <dbReference type="EMBL" id="KKK68634.1"/>
    </source>
</evidence>
<evidence type="ECO:0008006" key="2">
    <source>
        <dbReference type="Google" id="ProtNLM"/>
    </source>
</evidence>
<dbReference type="AlphaFoldDB" id="A0A0F8ZQE6"/>
<comment type="caution">
    <text evidence="1">The sequence shown here is derived from an EMBL/GenBank/DDBJ whole genome shotgun (WGS) entry which is preliminary data.</text>
</comment>
<accession>A0A0F8ZQE6</accession>
<protein>
    <recommendedName>
        <fullName evidence="2">ATPase AAA-type core domain-containing protein</fullName>
    </recommendedName>
</protein>
<dbReference type="EMBL" id="LAZR01059038">
    <property type="protein sequence ID" value="KKK68634.1"/>
    <property type="molecule type" value="Genomic_DNA"/>
</dbReference>
<sequence length="95" mass="10111">MTKVTVVCGPPGAGKTSYVQERARWGDLIVDVDAIFAAIGGTAEHGHPPNLLTAALAARDALINSIDANPGRAWIIMGGAKSRERKRLQLQYDAK</sequence>
<reference evidence="1" key="1">
    <citation type="journal article" date="2015" name="Nature">
        <title>Complex archaea that bridge the gap between prokaryotes and eukaryotes.</title>
        <authorList>
            <person name="Spang A."/>
            <person name="Saw J.H."/>
            <person name="Jorgensen S.L."/>
            <person name="Zaremba-Niedzwiedzka K."/>
            <person name="Martijn J."/>
            <person name="Lind A.E."/>
            <person name="van Eijk R."/>
            <person name="Schleper C."/>
            <person name="Guy L."/>
            <person name="Ettema T.J."/>
        </authorList>
    </citation>
    <scope>NUCLEOTIDE SEQUENCE</scope>
</reference>
<dbReference type="InterPro" id="IPR027417">
    <property type="entry name" value="P-loop_NTPase"/>
</dbReference>
<name>A0A0F8ZQE6_9ZZZZ</name>
<organism evidence="1">
    <name type="scientific">marine sediment metagenome</name>
    <dbReference type="NCBI Taxonomy" id="412755"/>
    <lineage>
        <taxon>unclassified sequences</taxon>
        <taxon>metagenomes</taxon>
        <taxon>ecological metagenomes</taxon>
    </lineage>
</organism>
<dbReference type="Gene3D" id="3.40.50.300">
    <property type="entry name" value="P-loop containing nucleotide triphosphate hydrolases"/>
    <property type="match status" value="1"/>
</dbReference>
<dbReference type="SUPFAM" id="SSF52540">
    <property type="entry name" value="P-loop containing nucleoside triphosphate hydrolases"/>
    <property type="match status" value="1"/>
</dbReference>
<proteinExistence type="predicted"/>